<proteinExistence type="predicted"/>
<dbReference type="AlphaFoldDB" id="A0A1R1RSM6"/>
<dbReference type="SMART" id="SM00028">
    <property type="entry name" value="TPR"/>
    <property type="match status" value="6"/>
</dbReference>
<gene>
    <name evidence="1" type="ORF">BW143_16960</name>
</gene>
<accession>A0A1R1QEF3</accession>
<keyword evidence="2" id="KW-1185">Reference proteome</keyword>
<dbReference type="Pfam" id="PF18801">
    <property type="entry name" value="RapH_N"/>
    <property type="match status" value="1"/>
</dbReference>
<dbReference type="RefSeq" id="WP_076762068.1">
    <property type="nucleotide sequence ID" value="NZ_CP133085.1"/>
</dbReference>
<name>A0A1R1RSM6_9BACI</name>
<dbReference type="EMBL" id="MTJL01000035">
    <property type="protein sequence ID" value="OMI01639.1"/>
    <property type="molecule type" value="Genomic_DNA"/>
</dbReference>
<dbReference type="InterPro" id="IPR019734">
    <property type="entry name" value="TPR_rpt"/>
</dbReference>
<accession>A0A1R1RSM6</accession>
<evidence type="ECO:0000313" key="2">
    <source>
        <dbReference type="Proteomes" id="UP000187367"/>
    </source>
</evidence>
<evidence type="ECO:0000313" key="1">
    <source>
        <dbReference type="EMBL" id="OMI01639.1"/>
    </source>
</evidence>
<reference evidence="1 2" key="1">
    <citation type="submission" date="2017-01" db="EMBL/GenBank/DDBJ databases">
        <title>Bacillus phylogenomics.</title>
        <authorList>
            <person name="Dunlap C."/>
        </authorList>
    </citation>
    <scope>NUCLEOTIDE SEQUENCE [LARGE SCALE GENOMIC DNA]</scope>
    <source>
        <strain evidence="1 2">NRRL B-41282</strain>
    </source>
</reference>
<protein>
    <submittedName>
        <fullName evidence="1">Uncharacterized protein</fullName>
    </submittedName>
</protein>
<dbReference type="GeneID" id="92791343"/>
<dbReference type="OrthoDB" id="2957368at2"/>
<sequence>MKTKIAYEEVAKMLNQWYVMIKRHKISQAVSIKYDIEHQLPYMEENQDLLLYFNLLDYRHKLLTEEFAASNRLFEDIQHQKADMQSTDDMIEYYFFFFAGMYEFHKKDYTNAINYYKLAEDKLRKIPDQIENAEFHYKLAIAYYQIKQTFFSLNHAKTALKTFKTHDDYIQKAISSEMLLGANKLDLFRFDEAEQHYKQALKEAEVIKHHVLIGMAHHNLGLSYVNRDLLTLAEKHFREALVLKEHEESVYGIHSMFELTHVLYKSGLFKEAREWYEKGFSRAKKAGEREYLSKFKLIHALYDEQNPFTVEHALEYLKTINLWTDIAELTLDIALFYKQNGDTDNAAGYFEESHHARDQILKRTEELK</sequence>
<comment type="caution">
    <text evidence="1">The sequence shown here is derived from an EMBL/GenBank/DDBJ whole genome shotgun (WGS) entry which is preliminary data.</text>
</comment>
<dbReference type="InterPro" id="IPR011990">
    <property type="entry name" value="TPR-like_helical_dom_sf"/>
</dbReference>
<dbReference type="SUPFAM" id="SSF48452">
    <property type="entry name" value="TPR-like"/>
    <property type="match status" value="1"/>
</dbReference>
<dbReference type="Proteomes" id="UP000187367">
    <property type="component" value="Unassembled WGS sequence"/>
</dbReference>
<organism evidence="1 2">
    <name type="scientific">Bacillus swezeyi</name>
    <dbReference type="NCBI Taxonomy" id="1925020"/>
    <lineage>
        <taxon>Bacteria</taxon>
        <taxon>Bacillati</taxon>
        <taxon>Bacillota</taxon>
        <taxon>Bacilli</taxon>
        <taxon>Bacillales</taxon>
        <taxon>Bacillaceae</taxon>
        <taxon>Bacillus</taxon>
    </lineage>
</organism>
<dbReference type="Gene3D" id="1.25.40.10">
    <property type="entry name" value="Tetratricopeptide repeat domain"/>
    <property type="match status" value="1"/>
</dbReference>